<keyword evidence="1" id="KW-0472">Membrane</keyword>
<keyword evidence="1" id="KW-1133">Transmembrane helix</keyword>
<feature type="transmembrane region" description="Helical" evidence="1">
    <location>
        <begin position="157"/>
        <end position="177"/>
    </location>
</feature>
<dbReference type="EMBL" id="FNLC01000002">
    <property type="protein sequence ID" value="SDR11229.1"/>
    <property type="molecule type" value="Genomic_DNA"/>
</dbReference>
<evidence type="ECO:0000313" key="2">
    <source>
        <dbReference type="EMBL" id="SDR11229.1"/>
    </source>
</evidence>
<dbReference type="AlphaFoldDB" id="A0A1H1GDQ0"/>
<accession>A0A1H1GDQ0</accession>
<keyword evidence="3" id="KW-1185">Reference proteome</keyword>
<proteinExistence type="predicted"/>
<evidence type="ECO:0000313" key="3">
    <source>
        <dbReference type="Proteomes" id="UP000198848"/>
    </source>
</evidence>
<keyword evidence="1" id="KW-0812">Transmembrane</keyword>
<organism evidence="2 3">
    <name type="scientific">Natronobacterium texcoconense</name>
    <dbReference type="NCBI Taxonomy" id="1095778"/>
    <lineage>
        <taxon>Archaea</taxon>
        <taxon>Methanobacteriati</taxon>
        <taxon>Methanobacteriota</taxon>
        <taxon>Stenosarchaea group</taxon>
        <taxon>Halobacteria</taxon>
        <taxon>Halobacteriales</taxon>
        <taxon>Natrialbaceae</taxon>
        <taxon>Natronobacterium</taxon>
    </lineage>
</organism>
<sequence>MTVFALFKSQTEHFFVPHVLSAYCNVTEHRVSSQQIRYVAGALALIVAGLHLFHPQHGLERLIILVSADPTLLVTHPRPLAFVLSAIAIVIGIYLVLFGVLEKPIYVLGILLMMTYVVGYFAWHLTGHGGFLPGREPHYHGVAPHEVVVNHLRNDRWALVSVVTETLLAVLFAVLYWRE</sequence>
<reference evidence="3" key="1">
    <citation type="submission" date="2016-10" db="EMBL/GenBank/DDBJ databases">
        <authorList>
            <person name="Varghese N."/>
            <person name="Submissions S."/>
        </authorList>
    </citation>
    <scope>NUCLEOTIDE SEQUENCE [LARGE SCALE GENOMIC DNA]</scope>
    <source>
        <strain evidence="3">DSM 24767</strain>
    </source>
</reference>
<gene>
    <name evidence="2" type="ORF">SAMN04489842_2381</name>
</gene>
<evidence type="ECO:0000256" key="1">
    <source>
        <dbReference type="SAM" id="Phobius"/>
    </source>
</evidence>
<name>A0A1H1GDQ0_NATTX</name>
<protein>
    <submittedName>
        <fullName evidence="2">Uncharacterized protein</fullName>
    </submittedName>
</protein>
<feature type="transmembrane region" description="Helical" evidence="1">
    <location>
        <begin position="80"/>
        <end position="98"/>
    </location>
</feature>
<feature type="transmembrane region" description="Helical" evidence="1">
    <location>
        <begin position="105"/>
        <end position="123"/>
    </location>
</feature>
<feature type="transmembrane region" description="Helical" evidence="1">
    <location>
        <begin position="36"/>
        <end position="53"/>
    </location>
</feature>
<dbReference type="Proteomes" id="UP000198848">
    <property type="component" value="Unassembled WGS sequence"/>
</dbReference>